<feature type="transmembrane region" description="Helical" evidence="1">
    <location>
        <begin position="98"/>
        <end position="118"/>
    </location>
</feature>
<sequence>MLLLAGFALAAWLPPEPRGFGTHQQLGLPPCTMIVLFDRPCPGCGMTTSFAHFVRGQFRDAARANPAGLLIAVSCAGLVPWCWLSAWRGRLLGIGDPWTATAVLLASWGFAGLVVWLVRWGT</sequence>
<comment type="caution">
    <text evidence="2">The sequence shown here is derived from an EMBL/GenBank/DDBJ whole genome shotgun (WGS) entry which is preliminary data.</text>
</comment>
<keyword evidence="1" id="KW-0812">Transmembrane</keyword>
<keyword evidence="1" id="KW-0472">Membrane</keyword>
<protein>
    <submittedName>
        <fullName evidence="2">DUF2752 domain-containing protein</fullName>
    </submittedName>
</protein>
<dbReference type="Pfam" id="PF10825">
    <property type="entry name" value="DUF2752"/>
    <property type="match status" value="1"/>
</dbReference>
<accession>A0A7C2NV43</accession>
<gene>
    <name evidence="2" type="ORF">ENQ76_01400</name>
</gene>
<reference evidence="2" key="1">
    <citation type="journal article" date="2020" name="mSystems">
        <title>Genome- and Community-Level Interaction Insights into Carbon Utilization and Element Cycling Functions of Hydrothermarchaeota in Hydrothermal Sediment.</title>
        <authorList>
            <person name="Zhou Z."/>
            <person name="Liu Y."/>
            <person name="Xu W."/>
            <person name="Pan J."/>
            <person name="Luo Z.H."/>
            <person name="Li M."/>
        </authorList>
    </citation>
    <scope>NUCLEOTIDE SEQUENCE [LARGE SCALE GENOMIC DNA]</scope>
    <source>
        <strain evidence="2">SpSt-339</strain>
    </source>
</reference>
<dbReference type="AlphaFoldDB" id="A0A7C2NV43"/>
<proteinExistence type="predicted"/>
<dbReference type="EMBL" id="DSOK01000043">
    <property type="protein sequence ID" value="HEN14110.1"/>
    <property type="molecule type" value="Genomic_DNA"/>
</dbReference>
<organism evidence="2">
    <name type="scientific">Schlesneria paludicola</name>
    <dbReference type="NCBI Taxonomy" id="360056"/>
    <lineage>
        <taxon>Bacteria</taxon>
        <taxon>Pseudomonadati</taxon>
        <taxon>Planctomycetota</taxon>
        <taxon>Planctomycetia</taxon>
        <taxon>Planctomycetales</taxon>
        <taxon>Planctomycetaceae</taxon>
        <taxon>Schlesneria</taxon>
    </lineage>
</organism>
<keyword evidence="1" id="KW-1133">Transmembrane helix</keyword>
<evidence type="ECO:0000256" key="1">
    <source>
        <dbReference type="SAM" id="Phobius"/>
    </source>
</evidence>
<dbReference type="InterPro" id="IPR021215">
    <property type="entry name" value="DUF2752"/>
</dbReference>
<name>A0A7C2NV43_9PLAN</name>
<feature type="transmembrane region" description="Helical" evidence="1">
    <location>
        <begin position="67"/>
        <end position="86"/>
    </location>
</feature>
<evidence type="ECO:0000313" key="2">
    <source>
        <dbReference type="EMBL" id="HEN14110.1"/>
    </source>
</evidence>